<feature type="signal peptide" evidence="1">
    <location>
        <begin position="1"/>
        <end position="19"/>
    </location>
</feature>
<dbReference type="EMBL" id="MCFJ01000001">
    <property type="protein sequence ID" value="ORY71402.1"/>
    <property type="molecule type" value="Genomic_DNA"/>
</dbReference>
<accession>A0A1Y2EIJ7</accession>
<organism evidence="2 3">
    <name type="scientific">Pseudomassariella vexata</name>
    <dbReference type="NCBI Taxonomy" id="1141098"/>
    <lineage>
        <taxon>Eukaryota</taxon>
        <taxon>Fungi</taxon>
        <taxon>Dikarya</taxon>
        <taxon>Ascomycota</taxon>
        <taxon>Pezizomycotina</taxon>
        <taxon>Sordariomycetes</taxon>
        <taxon>Xylariomycetidae</taxon>
        <taxon>Amphisphaeriales</taxon>
        <taxon>Pseudomassariaceae</taxon>
        <taxon>Pseudomassariella</taxon>
    </lineage>
</organism>
<evidence type="ECO:0000256" key="1">
    <source>
        <dbReference type="SAM" id="SignalP"/>
    </source>
</evidence>
<evidence type="ECO:0000313" key="3">
    <source>
        <dbReference type="Proteomes" id="UP000193689"/>
    </source>
</evidence>
<comment type="caution">
    <text evidence="2">The sequence shown here is derived from an EMBL/GenBank/DDBJ whole genome shotgun (WGS) entry which is preliminary data.</text>
</comment>
<feature type="chain" id="PRO_5012802016" evidence="1">
    <location>
        <begin position="20"/>
        <end position="154"/>
    </location>
</feature>
<dbReference type="GeneID" id="63779427"/>
<gene>
    <name evidence="2" type="ORF">BCR38DRAFT_479898</name>
</gene>
<dbReference type="RefSeq" id="XP_040720994.1">
    <property type="nucleotide sequence ID" value="XM_040863215.1"/>
</dbReference>
<dbReference type="AlphaFoldDB" id="A0A1Y2EIJ7"/>
<dbReference type="Proteomes" id="UP000193689">
    <property type="component" value="Unassembled WGS sequence"/>
</dbReference>
<evidence type="ECO:0000313" key="2">
    <source>
        <dbReference type="EMBL" id="ORY71402.1"/>
    </source>
</evidence>
<keyword evidence="3" id="KW-1185">Reference proteome</keyword>
<sequence>MKFQVAVLSLAAAIAPTGAAPSFPAGALVARSNEANLTLYENPLVPGDTINPSFSPTDADFVPGSYGRGCSPFDTTTLPSGWTTGITAATSNVGWLCTLYRNADCSADNGYPITNCTAGDVEGDWDHCEVDALPIGDDGFDDKIVAYRCDRILG</sequence>
<keyword evidence="1" id="KW-0732">Signal</keyword>
<reference evidence="2 3" key="1">
    <citation type="submission" date="2016-07" db="EMBL/GenBank/DDBJ databases">
        <title>Pervasive Adenine N6-methylation of Active Genes in Fungi.</title>
        <authorList>
            <consortium name="DOE Joint Genome Institute"/>
            <person name="Mondo S.J."/>
            <person name="Dannebaum R.O."/>
            <person name="Kuo R.C."/>
            <person name="Labutti K."/>
            <person name="Haridas S."/>
            <person name="Kuo A."/>
            <person name="Salamov A."/>
            <person name="Ahrendt S.R."/>
            <person name="Lipzen A."/>
            <person name="Sullivan W."/>
            <person name="Andreopoulos W.B."/>
            <person name="Clum A."/>
            <person name="Lindquist E."/>
            <person name="Daum C."/>
            <person name="Ramamoorthy G.K."/>
            <person name="Gryganskyi A."/>
            <person name="Culley D."/>
            <person name="Magnuson J.K."/>
            <person name="James T.Y."/>
            <person name="O'Malley M.A."/>
            <person name="Stajich J.E."/>
            <person name="Spatafora J.W."/>
            <person name="Visel A."/>
            <person name="Grigoriev I.V."/>
        </authorList>
    </citation>
    <scope>NUCLEOTIDE SEQUENCE [LARGE SCALE GENOMIC DNA]</scope>
    <source>
        <strain evidence="2 3">CBS 129021</strain>
    </source>
</reference>
<dbReference type="InParanoid" id="A0A1Y2EIJ7"/>
<proteinExistence type="predicted"/>
<name>A0A1Y2EIJ7_9PEZI</name>
<protein>
    <submittedName>
        <fullName evidence="2">Uncharacterized protein</fullName>
    </submittedName>
</protein>